<protein>
    <recommendedName>
        <fullName evidence="3">SGNH hydrolase-type esterase domain-containing protein</fullName>
    </recommendedName>
</protein>
<gene>
    <name evidence="1" type="ORF">V865_002068</name>
</gene>
<name>A0AAX4KC62_9TREE</name>
<sequence>MSSASFMETISSRISQWNDLLPSRVQYWLSKPNTTSKIFSAHDVFTKIFDDPTKYEFKHEDPDGSSWGIWVDGLHPTSQVHKVLADELEKFLSV</sequence>
<reference evidence="1 2" key="1">
    <citation type="submission" date="2024-01" db="EMBL/GenBank/DDBJ databases">
        <title>Comparative genomics of Cryptococcus and Kwoniella reveals pathogenesis evolution and contrasting modes of karyotype evolution via chromosome fusion or intercentromeric recombination.</title>
        <authorList>
            <person name="Coelho M.A."/>
            <person name="David-Palma M."/>
            <person name="Shea T."/>
            <person name="Bowers K."/>
            <person name="McGinley-Smith S."/>
            <person name="Mohammad A.W."/>
            <person name="Gnirke A."/>
            <person name="Yurkov A.M."/>
            <person name="Nowrousian M."/>
            <person name="Sun S."/>
            <person name="Cuomo C.A."/>
            <person name="Heitman J."/>
        </authorList>
    </citation>
    <scope>NUCLEOTIDE SEQUENCE [LARGE SCALE GENOMIC DNA]</scope>
    <source>
        <strain evidence="1 2">PYCC6329</strain>
    </source>
</reference>
<evidence type="ECO:0000313" key="1">
    <source>
        <dbReference type="EMBL" id="WWD04006.1"/>
    </source>
</evidence>
<evidence type="ECO:0008006" key="3">
    <source>
        <dbReference type="Google" id="ProtNLM"/>
    </source>
</evidence>
<evidence type="ECO:0000313" key="2">
    <source>
        <dbReference type="Proteomes" id="UP001358614"/>
    </source>
</evidence>
<dbReference type="GeneID" id="91100872"/>
<proteinExistence type="predicted"/>
<keyword evidence="2" id="KW-1185">Reference proteome</keyword>
<dbReference type="Gene3D" id="3.40.50.1110">
    <property type="entry name" value="SGNH hydrolase"/>
    <property type="match status" value="1"/>
</dbReference>
<dbReference type="RefSeq" id="XP_066081973.1">
    <property type="nucleotide sequence ID" value="XM_066225876.1"/>
</dbReference>
<dbReference type="KEGG" id="ker:91100872"/>
<dbReference type="InterPro" id="IPR036514">
    <property type="entry name" value="SGNH_hydro_sf"/>
</dbReference>
<organism evidence="1 2">
    <name type="scientific">Kwoniella europaea PYCC6329</name>
    <dbReference type="NCBI Taxonomy" id="1423913"/>
    <lineage>
        <taxon>Eukaryota</taxon>
        <taxon>Fungi</taxon>
        <taxon>Dikarya</taxon>
        <taxon>Basidiomycota</taxon>
        <taxon>Agaricomycotina</taxon>
        <taxon>Tremellomycetes</taxon>
        <taxon>Tremellales</taxon>
        <taxon>Cryptococcaceae</taxon>
        <taxon>Kwoniella</taxon>
    </lineage>
</organism>
<accession>A0AAX4KC62</accession>
<dbReference type="EMBL" id="CP144089">
    <property type="protein sequence ID" value="WWD04006.1"/>
    <property type="molecule type" value="Genomic_DNA"/>
</dbReference>
<dbReference type="Proteomes" id="UP001358614">
    <property type="component" value="Chromosome 1"/>
</dbReference>
<dbReference type="AlphaFoldDB" id="A0AAX4KC62"/>